<feature type="region of interest" description="Disordered" evidence="1">
    <location>
        <begin position="251"/>
        <end position="296"/>
    </location>
</feature>
<proteinExistence type="predicted"/>
<dbReference type="AlphaFoldDB" id="A0A2V1DH87"/>
<dbReference type="OrthoDB" id="3800972at2759"/>
<dbReference type="STRING" id="97972.A0A2V1DH87"/>
<name>A0A2V1DH87_9PLEO</name>
<keyword evidence="3" id="KW-1185">Reference proteome</keyword>
<evidence type="ECO:0000256" key="1">
    <source>
        <dbReference type="SAM" id="MobiDB-lite"/>
    </source>
</evidence>
<protein>
    <submittedName>
        <fullName evidence="2">Uncharacterized protein</fullName>
    </submittedName>
</protein>
<dbReference type="Proteomes" id="UP000244855">
    <property type="component" value="Unassembled WGS sequence"/>
</dbReference>
<evidence type="ECO:0000313" key="2">
    <source>
        <dbReference type="EMBL" id="PVH97398.1"/>
    </source>
</evidence>
<reference evidence="2 3" key="1">
    <citation type="journal article" date="2018" name="Sci. Rep.">
        <title>Comparative genomics provides insights into the lifestyle and reveals functional heterogeneity of dark septate endophytic fungi.</title>
        <authorList>
            <person name="Knapp D.G."/>
            <person name="Nemeth J.B."/>
            <person name="Barry K."/>
            <person name="Hainaut M."/>
            <person name="Henrissat B."/>
            <person name="Johnson J."/>
            <person name="Kuo A."/>
            <person name="Lim J.H.P."/>
            <person name="Lipzen A."/>
            <person name="Nolan M."/>
            <person name="Ohm R.A."/>
            <person name="Tamas L."/>
            <person name="Grigoriev I.V."/>
            <person name="Spatafora J.W."/>
            <person name="Nagy L.G."/>
            <person name="Kovacs G.M."/>
        </authorList>
    </citation>
    <scope>NUCLEOTIDE SEQUENCE [LARGE SCALE GENOMIC DNA]</scope>
    <source>
        <strain evidence="2 3">DSE2036</strain>
    </source>
</reference>
<evidence type="ECO:0000313" key="3">
    <source>
        <dbReference type="Proteomes" id="UP000244855"/>
    </source>
</evidence>
<accession>A0A2V1DH87</accession>
<organism evidence="2 3">
    <name type="scientific">Periconia macrospinosa</name>
    <dbReference type="NCBI Taxonomy" id="97972"/>
    <lineage>
        <taxon>Eukaryota</taxon>
        <taxon>Fungi</taxon>
        <taxon>Dikarya</taxon>
        <taxon>Ascomycota</taxon>
        <taxon>Pezizomycotina</taxon>
        <taxon>Dothideomycetes</taxon>
        <taxon>Pleosporomycetidae</taxon>
        <taxon>Pleosporales</taxon>
        <taxon>Massarineae</taxon>
        <taxon>Periconiaceae</taxon>
        <taxon>Periconia</taxon>
    </lineage>
</organism>
<sequence>MSIDYPFLDDFFQWEEDMDLFQPNTFPVPDEAPILIPNDFMDNYLQLENATTPNETDPFPALWTDPVMSVPSDVTDEYIELNDISTVELKQVSLPSGQLSVPMHDDITGEYNFNAFMSHGMAPLLVQWGEPLIPTGTDSLGDDIHMVTSTSSLALCNVALEHVANDRFEVGADSAASRGELMSNQHQPDVTSKIHDSTHKCILCTGTTDPRLMDWVVTTPDDYYRSGEETKMYGDVHQLMARVEERRYIAEHGESPSSPEPTTPEPETTHRQARPRRTPKQPSSKITRYPNYSEGHKRAAKLMPEIWLNPRMAKEEHWLLSHCTPQDVNIRLCDFDFSVVEILTYFPAHTFWFSVAERLRRSGWTANAIAGCVKWARKYTPLEPPLRYTTNRYHTQRARKWFSCNSYVETANPSKMSDRTGGQHGRIDAIEYFLVGLAEGVIFHPCGDDARALTRAIAHARGMGHDQVKLSQARSYIEEHNLFDLSKPYNFVAADRKARNDYRDFKQRQKF</sequence>
<gene>
    <name evidence="2" type="ORF">DM02DRAFT_631191</name>
</gene>
<dbReference type="EMBL" id="KZ805437">
    <property type="protein sequence ID" value="PVH97398.1"/>
    <property type="molecule type" value="Genomic_DNA"/>
</dbReference>